<organism evidence="3">
    <name type="scientific">Gongylonema pulchrum</name>
    <dbReference type="NCBI Taxonomy" id="637853"/>
    <lineage>
        <taxon>Eukaryota</taxon>
        <taxon>Metazoa</taxon>
        <taxon>Ecdysozoa</taxon>
        <taxon>Nematoda</taxon>
        <taxon>Chromadorea</taxon>
        <taxon>Rhabditida</taxon>
        <taxon>Spirurina</taxon>
        <taxon>Spiruromorpha</taxon>
        <taxon>Spiruroidea</taxon>
        <taxon>Gongylonematidae</taxon>
        <taxon>Gongylonema</taxon>
    </lineage>
</organism>
<accession>A0A183E5K7</accession>
<proteinExistence type="predicted"/>
<keyword evidence="2" id="KW-1185">Reference proteome</keyword>
<protein>
    <submittedName>
        <fullName evidence="3">VPS13_mid_rpt domain-containing protein</fullName>
    </submittedName>
</protein>
<reference evidence="1 2" key="2">
    <citation type="submission" date="2018-11" db="EMBL/GenBank/DDBJ databases">
        <authorList>
            <consortium name="Pathogen Informatics"/>
        </authorList>
    </citation>
    <scope>NUCLEOTIDE SEQUENCE [LARGE SCALE GENOMIC DNA]</scope>
</reference>
<evidence type="ECO:0000313" key="1">
    <source>
        <dbReference type="EMBL" id="VDN27527.1"/>
    </source>
</evidence>
<dbReference type="AlphaFoldDB" id="A0A183E5K7"/>
<dbReference type="Proteomes" id="UP000271098">
    <property type="component" value="Unassembled WGS sequence"/>
</dbReference>
<evidence type="ECO:0000313" key="3">
    <source>
        <dbReference type="WBParaSite" id="GPUH_0001627001-mRNA-1"/>
    </source>
</evidence>
<dbReference type="WBParaSite" id="GPUH_0001627001-mRNA-1">
    <property type="protein sequence ID" value="GPUH_0001627001-mRNA-1"/>
    <property type="gene ID" value="GPUH_0001627001"/>
</dbReference>
<dbReference type="EMBL" id="UYRT01083489">
    <property type="protein sequence ID" value="VDN27527.1"/>
    <property type="molecule type" value="Genomic_DNA"/>
</dbReference>
<evidence type="ECO:0000313" key="2">
    <source>
        <dbReference type="Proteomes" id="UP000271098"/>
    </source>
</evidence>
<gene>
    <name evidence="1" type="ORF">GPUH_LOCUS16251</name>
</gene>
<sequence>MADTHNLKIEIEAGSVALRMNYPTNKSYLGVIRVEELSTVIQASVNNEEVPLEVLLSLGACFCSDNTPFYSELYSERISLQQPNLRSEKAAGKDSSPLSDEAPKATIQITKCLSEKSAVTRGYDVGVVVRVPQSMSIAYIHTHRYFIAVLDFWQQFFELHKIILRSNASTKAVLKDDRRARIKLDCLINCPSVVVLPLNQLSNQTIIAETPRIRIINRFHLSSTIDDFSNSKIGNILEDDDYDCVIDWMSVKCSETALYDGVRIPNTTAALREVTAPDVSMSTDISSLAVKLTTDFYRLLRGFLSMNLGEALVPVPETIPIEVLQEPAQLYEVIGASNKYASFSFRMALSNVEFNCFVPRANEASPQGFDPFASVRLNSARVSFDVFIDSQSELDLICENMELIDTRFLRQFCSYHFIVKRTYVTDK</sequence>
<reference evidence="3" key="1">
    <citation type="submission" date="2016-06" db="UniProtKB">
        <authorList>
            <consortium name="WormBaseParasite"/>
        </authorList>
    </citation>
    <scope>IDENTIFICATION</scope>
</reference>
<dbReference type="OrthoDB" id="5848031at2759"/>
<name>A0A183E5K7_9BILA</name>